<dbReference type="AlphaFoldDB" id="A0AAE0U725"/>
<keyword evidence="1" id="KW-0812">Transmembrane</keyword>
<evidence type="ECO:0000313" key="2">
    <source>
        <dbReference type="EMBL" id="KAK3392995.1"/>
    </source>
</evidence>
<feature type="transmembrane region" description="Helical" evidence="1">
    <location>
        <begin position="7"/>
        <end position="25"/>
    </location>
</feature>
<keyword evidence="1" id="KW-1133">Transmembrane helix</keyword>
<reference evidence="2" key="2">
    <citation type="submission" date="2023-06" db="EMBL/GenBank/DDBJ databases">
        <authorList>
            <consortium name="Lawrence Berkeley National Laboratory"/>
            <person name="Haridas S."/>
            <person name="Hensen N."/>
            <person name="Bonometti L."/>
            <person name="Westerberg I."/>
            <person name="Brannstrom I.O."/>
            <person name="Guillou S."/>
            <person name="Cros-Aarteil S."/>
            <person name="Calhoun S."/>
            <person name="Kuo A."/>
            <person name="Mondo S."/>
            <person name="Pangilinan J."/>
            <person name="Riley R."/>
            <person name="LaButti K."/>
            <person name="Andreopoulos B."/>
            <person name="Lipzen A."/>
            <person name="Chen C."/>
            <person name="Yanf M."/>
            <person name="Daum C."/>
            <person name="Ng V."/>
            <person name="Clum A."/>
            <person name="Steindorff A."/>
            <person name="Ohm R."/>
            <person name="Martin F."/>
            <person name="Silar P."/>
            <person name="Natvig D."/>
            <person name="Lalanne C."/>
            <person name="Gautier V."/>
            <person name="Ament-velasquez S.L."/>
            <person name="Kruys A."/>
            <person name="Hutchinson M.I."/>
            <person name="Powell A.J."/>
            <person name="Barry K."/>
            <person name="Miller A.N."/>
            <person name="Grigoriev I.V."/>
            <person name="Debuchy R."/>
            <person name="Gladieux P."/>
            <person name="Thoren M.H."/>
            <person name="Johannesson H."/>
        </authorList>
    </citation>
    <scope>NUCLEOTIDE SEQUENCE</scope>
    <source>
        <strain evidence="2">CBS 232.78</strain>
    </source>
</reference>
<comment type="caution">
    <text evidence="2">The sequence shown here is derived from an EMBL/GenBank/DDBJ whole genome shotgun (WGS) entry which is preliminary data.</text>
</comment>
<protein>
    <submittedName>
        <fullName evidence="2">Uncharacterized protein</fullName>
    </submittedName>
</protein>
<organism evidence="2 3">
    <name type="scientific">Podospora didyma</name>
    <dbReference type="NCBI Taxonomy" id="330526"/>
    <lineage>
        <taxon>Eukaryota</taxon>
        <taxon>Fungi</taxon>
        <taxon>Dikarya</taxon>
        <taxon>Ascomycota</taxon>
        <taxon>Pezizomycotina</taxon>
        <taxon>Sordariomycetes</taxon>
        <taxon>Sordariomycetidae</taxon>
        <taxon>Sordariales</taxon>
        <taxon>Podosporaceae</taxon>
        <taxon>Podospora</taxon>
    </lineage>
</organism>
<evidence type="ECO:0000313" key="3">
    <source>
        <dbReference type="Proteomes" id="UP001285441"/>
    </source>
</evidence>
<proteinExistence type="predicted"/>
<gene>
    <name evidence="2" type="ORF">B0H63DRAFT_457071</name>
</gene>
<reference evidence="2" key="1">
    <citation type="journal article" date="2023" name="Mol. Phylogenet. Evol.">
        <title>Genome-scale phylogeny and comparative genomics of the fungal order Sordariales.</title>
        <authorList>
            <person name="Hensen N."/>
            <person name="Bonometti L."/>
            <person name="Westerberg I."/>
            <person name="Brannstrom I.O."/>
            <person name="Guillou S."/>
            <person name="Cros-Aarteil S."/>
            <person name="Calhoun S."/>
            <person name="Haridas S."/>
            <person name="Kuo A."/>
            <person name="Mondo S."/>
            <person name="Pangilinan J."/>
            <person name="Riley R."/>
            <person name="LaButti K."/>
            <person name="Andreopoulos B."/>
            <person name="Lipzen A."/>
            <person name="Chen C."/>
            <person name="Yan M."/>
            <person name="Daum C."/>
            <person name="Ng V."/>
            <person name="Clum A."/>
            <person name="Steindorff A."/>
            <person name="Ohm R.A."/>
            <person name="Martin F."/>
            <person name="Silar P."/>
            <person name="Natvig D.O."/>
            <person name="Lalanne C."/>
            <person name="Gautier V."/>
            <person name="Ament-Velasquez S.L."/>
            <person name="Kruys A."/>
            <person name="Hutchinson M.I."/>
            <person name="Powell A.J."/>
            <person name="Barry K."/>
            <person name="Miller A.N."/>
            <person name="Grigoriev I.V."/>
            <person name="Debuchy R."/>
            <person name="Gladieux P."/>
            <person name="Hiltunen Thoren M."/>
            <person name="Johannesson H."/>
        </authorList>
    </citation>
    <scope>NUCLEOTIDE SEQUENCE</scope>
    <source>
        <strain evidence="2">CBS 232.78</strain>
    </source>
</reference>
<accession>A0AAE0U725</accession>
<dbReference type="Proteomes" id="UP001285441">
    <property type="component" value="Unassembled WGS sequence"/>
</dbReference>
<sequence length="65" mass="7581">MGRLFSYYIRIFFSPPLSLLSLHSSTPFLGERDEARMMMMMMMMGSIVVFSSRLWTVQDGNLPRL</sequence>
<dbReference type="EMBL" id="JAULSW010000001">
    <property type="protein sequence ID" value="KAK3392995.1"/>
    <property type="molecule type" value="Genomic_DNA"/>
</dbReference>
<keyword evidence="3" id="KW-1185">Reference proteome</keyword>
<feature type="transmembrane region" description="Helical" evidence="1">
    <location>
        <begin position="37"/>
        <end position="56"/>
    </location>
</feature>
<evidence type="ECO:0000256" key="1">
    <source>
        <dbReference type="SAM" id="Phobius"/>
    </source>
</evidence>
<keyword evidence="1" id="KW-0472">Membrane</keyword>
<name>A0AAE0U725_9PEZI</name>